<dbReference type="PROSITE" id="PS51096">
    <property type="entry name" value="PTS_EIIA_TYPE_4"/>
    <property type="match status" value="1"/>
</dbReference>
<organism evidence="9 10">
    <name type="scientific">Thermoanaerobacterium xylanolyticum (strain ATCC 49914 / DSM 7097 / LX-11)</name>
    <dbReference type="NCBI Taxonomy" id="858215"/>
    <lineage>
        <taxon>Bacteria</taxon>
        <taxon>Bacillati</taxon>
        <taxon>Bacillota</taxon>
        <taxon>Clostridia</taxon>
        <taxon>Thermoanaerobacterales</taxon>
        <taxon>Thermoanaerobacteraceae</taxon>
        <taxon>Thermoanaerobacterium</taxon>
    </lineage>
</organism>
<dbReference type="InterPro" id="IPR033887">
    <property type="entry name" value="PTS_IIA_man"/>
</dbReference>
<dbReference type="EMBL" id="CP002739">
    <property type="protein sequence ID" value="AEF16836.1"/>
    <property type="molecule type" value="Genomic_DNA"/>
</dbReference>
<evidence type="ECO:0000256" key="5">
    <source>
        <dbReference type="ARBA" id="ARBA00022679"/>
    </source>
</evidence>
<dbReference type="HOGENOM" id="CLU_123235_4_0_9"/>
<evidence type="ECO:0000256" key="3">
    <source>
        <dbReference type="ARBA" id="ARBA00022490"/>
    </source>
</evidence>
<dbReference type="Pfam" id="PF03610">
    <property type="entry name" value="EIIA-man"/>
    <property type="match status" value="1"/>
</dbReference>
<dbReference type="Proteomes" id="UP000007239">
    <property type="component" value="Chromosome"/>
</dbReference>
<proteinExistence type="predicted"/>
<feature type="domain" description="PTS EIIA type-4" evidence="8">
    <location>
        <begin position="46"/>
        <end position="168"/>
    </location>
</feature>
<evidence type="ECO:0000256" key="4">
    <source>
        <dbReference type="ARBA" id="ARBA00022597"/>
    </source>
</evidence>
<comment type="subcellular location">
    <subcellularLocation>
        <location evidence="1">Cytoplasm</location>
    </subcellularLocation>
</comment>
<evidence type="ECO:0000313" key="10">
    <source>
        <dbReference type="Proteomes" id="UP000007239"/>
    </source>
</evidence>
<keyword evidence="6" id="KW-0598">Phosphotransferase system</keyword>
<dbReference type="InterPro" id="IPR036662">
    <property type="entry name" value="PTS_EIIA_man-typ_sf"/>
</dbReference>
<keyword evidence="7" id="KW-0418">Kinase</keyword>
<dbReference type="GO" id="GO:0005737">
    <property type="term" value="C:cytoplasm"/>
    <property type="evidence" value="ECO:0007669"/>
    <property type="project" value="UniProtKB-SubCell"/>
</dbReference>
<dbReference type="PANTHER" id="PTHR33799:SF1">
    <property type="entry name" value="PTS SYSTEM MANNOSE-SPECIFIC EIIAB COMPONENT-RELATED"/>
    <property type="match status" value="1"/>
</dbReference>
<keyword evidence="3" id="KW-0963">Cytoplasm</keyword>
<evidence type="ECO:0000313" key="9">
    <source>
        <dbReference type="EMBL" id="AEF16836.1"/>
    </source>
</evidence>
<dbReference type="GO" id="GO:0009401">
    <property type="term" value="P:phosphoenolpyruvate-dependent sugar phosphotransferase system"/>
    <property type="evidence" value="ECO:0007669"/>
    <property type="project" value="UniProtKB-KW"/>
</dbReference>
<keyword evidence="2" id="KW-0813">Transport</keyword>
<evidence type="ECO:0000256" key="2">
    <source>
        <dbReference type="ARBA" id="ARBA00022448"/>
    </source>
</evidence>
<evidence type="ECO:0000256" key="1">
    <source>
        <dbReference type="ARBA" id="ARBA00004496"/>
    </source>
</evidence>
<dbReference type="Gene3D" id="3.40.50.510">
    <property type="entry name" value="Phosphotransferase system, mannose-type IIA component"/>
    <property type="match status" value="1"/>
</dbReference>
<dbReference type="STRING" id="858215.Thexy_0795"/>
<dbReference type="PANTHER" id="PTHR33799">
    <property type="entry name" value="PTS PERMEASE-RELATED-RELATED"/>
    <property type="match status" value="1"/>
</dbReference>
<evidence type="ECO:0000256" key="6">
    <source>
        <dbReference type="ARBA" id="ARBA00022683"/>
    </source>
</evidence>
<dbReference type="SUPFAM" id="SSF53062">
    <property type="entry name" value="PTS system fructose IIA component-like"/>
    <property type="match status" value="1"/>
</dbReference>
<keyword evidence="4" id="KW-0762">Sugar transport</keyword>
<accession>F6BJ04</accession>
<dbReference type="GO" id="GO:0016301">
    <property type="term" value="F:kinase activity"/>
    <property type="evidence" value="ECO:0007669"/>
    <property type="project" value="UniProtKB-KW"/>
</dbReference>
<dbReference type="RefSeq" id="WP_013787584.1">
    <property type="nucleotide sequence ID" value="NC_015555.1"/>
</dbReference>
<sequence length="178" mass="20198">MAHILKMMFFSPKRHSFADRSFSWHDFCIIEFMKDKTSHFERMMILIGILVVTHGEFGKELLKSAELILGKQEKVMCLGLNEGDDVLKLKDKVRQGIIDLDEGEGVLVLTDMFGGSPFNVTSANLKELTFNYLTGVNLPMLIEALSSRHSYDVDTLADMCYKSGIEGIRNMNKEILNK</sequence>
<reference evidence="9" key="1">
    <citation type="submission" date="2011-05" db="EMBL/GenBank/DDBJ databases">
        <title>Complete sequence of Thermoanaerobacterium xylanolyticum LX-11.</title>
        <authorList>
            <consortium name="US DOE Joint Genome Institute"/>
            <person name="Lucas S."/>
            <person name="Han J."/>
            <person name="Lapidus A."/>
            <person name="Cheng J.-F."/>
            <person name="Goodwin L."/>
            <person name="Pitluck S."/>
            <person name="Peters L."/>
            <person name="Mikhailova N."/>
            <person name="Lu M."/>
            <person name="Han C."/>
            <person name="Tapia R."/>
            <person name="Land M."/>
            <person name="Hauser L."/>
            <person name="Kyrpides N."/>
            <person name="Ivanova N."/>
            <person name="Pagani I."/>
            <person name="Hemme C."/>
            <person name="Woyke T."/>
        </authorList>
    </citation>
    <scope>NUCLEOTIDE SEQUENCE</scope>
    <source>
        <strain evidence="9">LX-11</strain>
    </source>
</reference>
<evidence type="ECO:0000256" key="7">
    <source>
        <dbReference type="ARBA" id="ARBA00022777"/>
    </source>
</evidence>
<evidence type="ECO:0000259" key="8">
    <source>
        <dbReference type="PROSITE" id="PS51096"/>
    </source>
</evidence>
<keyword evidence="10" id="KW-1185">Reference proteome</keyword>
<protein>
    <submittedName>
        <fullName evidence="9">PTS system fructose subfamily IIA component</fullName>
    </submittedName>
</protein>
<name>F6BJ04_THEXL</name>
<dbReference type="AlphaFoldDB" id="F6BJ04"/>
<dbReference type="eggNOG" id="COG2893">
    <property type="taxonomic scope" value="Bacteria"/>
</dbReference>
<keyword evidence="5" id="KW-0808">Transferase</keyword>
<dbReference type="InterPro" id="IPR004701">
    <property type="entry name" value="PTS_EIIA_man-typ"/>
</dbReference>
<gene>
    <name evidence="9" type="ordered locus">Thexy_0795</name>
</gene>
<dbReference type="InterPro" id="IPR051471">
    <property type="entry name" value="Bacterial_PTS_sugar_comp"/>
</dbReference>
<dbReference type="GO" id="GO:0016020">
    <property type="term" value="C:membrane"/>
    <property type="evidence" value="ECO:0007669"/>
    <property type="project" value="InterPro"/>
</dbReference>
<dbReference type="KEGG" id="txy:Thexy_0795"/>
<dbReference type="CDD" id="cd00006">
    <property type="entry name" value="PTS_IIA_man"/>
    <property type="match status" value="1"/>
</dbReference>